<dbReference type="Proteomes" id="UP000789570">
    <property type="component" value="Unassembled WGS sequence"/>
</dbReference>
<protein>
    <submittedName>
        <fullName evidence="1">1383_t:CDS:1</fullName>
    </submittedName>
</protein>
<evidence type="ECO:0000313" key="2">
    <source>
        <dbReference type="Proteomes" id="UP000789570"/>
    </source>
</evidence>
<dbReference type="AlphaFoldDB" id="A0A9N9E811"/>
<accession>A0A9N9E811</accession>
<dbReference type="OrthoDB" id="2432364at2759"/>
<organism evidence="1 2">
    <name type="scientific">Funneliformis caledonium</name>
    <dbReference type="NCBI Taxonomy" id="1117310"/>
    <lineage>
        <taxon>Eukaryota</taxon>
        <taxon>Fungi</taxon>
        <taxon>Fungi incertae sedis</taxon>
        <taxon>Mucoromycota</taxon>
        <taxon>Glomeromycotina</taxon>
        <taxon>Glomeromycetes</taxon>
        <taxon>Glomerales</taxon>
        <taxon>Glomeraceae</taxon>
        <taxon>Funneliformis</taxon>
    </lineage>
</organism>
<dbReference type="SUPFAM" id="SSF69322">
    <property type="entry name" value="Tricorn protease domain 2"/>
    <property type="match status" value="1"/>
</dbReference>
<gene>
    <name evidence="1" type="ORF">FCALED_LOCUS11919</name>
</gene>
<reference evidence="1" key="1">
    <citation type="submission" date="2021-06" db="EMBL/GenBank/DDBJ databases">
        <authorList>
            <person name="Kallberg Y."/>
            <person name="Tangrot J."/>
            <person name="Rosling A."/>
        </authorList>
    </citation>
    <scope>NUCLEOTIDE SEQUENCE</scope>
    <source>
        <strain evidence="1">UK204</strain>
    </source>
</reference>
<sequence>TYDKTNKVVVWWTRDEEIEDEKIKEREVINYKQDNQPFIGEIDGISGLYIIDMNHPSKGKELLLDFYVNNIQHFEFNVNGELIFSCSSSIMISSPFVKSDINLVCVYSIQAEINKANCQKIFKFSEDVKVINISKYDRILLRSNDRIYEWNVLTGHITNIVKIMQEIKNEDIGIANNEEYTCLKIENKIIVYSSKLGVPITTLNLNNDMREQLLYNFIKNHPDLSCLLLSLLDYVFLYSMIEDSPNLPLFYKLNSKYFTFTIKDRCINAIEVKFISSIIIIMLI</sequence>
<name>A0A9N9E811_9GLOM</name>
<evidence type="ECO:0000313" key="1">
    <source>
        <dbReference type="EMBL" id="CAG8668833.1"/>
    </source>
</evidence>
<proteinExistence type="predicted"/>
<feature type="non-terminal residue" evidence="1">
    <location>
        <position position="1"/>
    </location>
</feature>
<comment type="caution">
    <text evidence="1">The sequence shown here is derived from an EMBL/GenBank/DDBJ whole genome shotgun (WGS) entry which is preliminary data.</text>
</comment>
<dbReference type="EMBL" id="CAJVPQ010005361">
    <property type="protein sequence ID" value="CAG8668833.1"/>
    <property type="molecule type" value="Genomic_DNA"/>
</dbReference>
<keyword evidence="2" id="KW-1185">Reference proteome</keyword>